<sequence>MKETAIYDEEIELAELGFYKQHYDFDTSEKYKLELSLIKDAQKQLLKQKSAIHCTTRWSVGGSKKKGEAMANRAVRLTARAFNNECDAAISRTRWNNIERMENRIQKAFKAINKLNTSSAVIISDYYLQLKVQELRLTYEYKEKRHQEKVEQAEIKRMMREELMLEKEQAKAIKEEGKYQGLLDKAKTEAEKATGSKLEELHKRIALLDKELKEAHEKSERAKSMAQLTKAGHVYIISNQGSFGEDVYKIGMTRRLEPLDRVKELGDASVPFTFDTHAMIYSENAPQLEKALHKVFNSKRINLVNMRKEFFRVNLEEIESETINVSPNAEFYMTAEAREFKESQAILAQQAHFATQGESKNAFPESI</sequence>
<dbReference type="Pfam" id="PF13250">
    <property type="entry name" value="SNIPE"/>
    <property type="match status" value="1"/>
</dbReference>
<name>A0ABS3ATL0_9BACT</name>
<organism evidence="3 4">
    <name type="scientific">Desulfotalea psychrophila</name>
    <dbReference type="NCBI Taxonomy" id="84980"/>
    <lineage>
        <taxon>Bacteria</taxon>
        <taxon>Pseudomonadati</taxon>
        <taxon>Thermodesulfobacteriota</taxon>
        <taxon>Desulfobulbia</taxon>
        <taxon>Desulfobulbales</taxon>
        <taxon>Desulfocapsaceae</taxon>
        <taxon>Desulfotalea</taxon>
    </lineage>
</organism>
<evidence type="ECO:0000256" key="1">
    <source>
        <dbReference type="SAM" id="Coils"/>
    </source>
</evidence>
<protein>
    <submittedName>
        <fullName evidence="3">DUF4041 domain-containing protein</fullName>
    </submittedName>
</protein>
<feature type="domain" description="Bacteriophage T5 Orf172 DNA-binding" evidence="2">
    <location>
        <begin position="242"/>
        <end position="325"/>
    </location>
</feature>
<evidence type="ECO:0000313" key="3">
    <source>
        <dbReference type="EMBL" id="MBN4068436.1"/>
    </source>
</evidence>
<feature type="coiled-coil region" evidence="1">
    <location>
        <begin position="156"/>
        <end position="225"/>
    </location>
</feature>
<comment type="caution">
    <text evidence="3">The sequence shown here is derived from an EMBL/GenBank/DDBJ whole genome shotgun (WGS) entry which is preliminary data.</text>
</comment>
<evidence type="ECO:0000259" key="2">
    <source>
        <dbReference type="SMART" id="SM00974"/>
    </source>
</evidence>
<proteinExistence type="predicted"/>
<dbReference type="Proteomes" id="UP000717534">
    <property type="component" value="Unassembled WGS sequence"/>
</dbReference>
<dbReference type="InterPro" id="IPR025280">
    <property type="entry name" value="SNIPE"/>
</dbReference>
<dbReference type="Pfam" id="PF13455">
    <property type="entry name" value="MUG113"/>
    <property type="match status" value="1"/>
</dbReference>
<accession>A0ABS3ATL0</accession>
<keyword evidence="1" id="KW-0175">Coiled coil</keyword>
<keyword evidence="4" id="KW-1185">Reference proteome</keyword>
<dbReference type="EMBL" id="JAFITO010000015">
    <property type="protein sequence ID" value="MBN4068436.1"/>
    <property type="molecule type" value="Genomic_DNA"/>
</dbReference>
<dbReference type="InterPro" id="IPR018306">
    <property type="entry name" value="Phage_T5_Orf172_DNA-bd"/>
</dbReference>
<dbReference type="SMART" id="SM00974">
    <property type="entry name" value="T5orf172"/>
    <property type="match status" value="1"/>
</dbReference>
<gene>
    <name evidence="3" type="ORF">JYU06_02785</name>
</gene>
<reference evidence="3 4" key="1">
    <citation type="submission" date="2021-02" db="EMBL/GenBank/DDBJ databases">
        <title>Activity-based single-cell genomes from oceanic crustal fluid captures similar information to metagenomic and metatranscriptomic surveys with orders of magnitude less sampling.</title>
        <authorList>
            <person name="D'Angelo T.S."/>
            <person name="Orcutt B.N."/>
        </authorList>
    </citation>
    <scope>NUCLEOTIDE SEQUENCE [LARGE SCALE GENOMIC DNA]</scope>
    <source>
        <strain evidence="3">AH-315-G02</strain>
    </source>
</reference>
<evidence type="ECO:0000313" key="4">
    <source>
        <dbReference type="Proteomes" id="UP000717534"/>
    </source>
</evidence>